<accession>A0A6G1ES79</accession>
<organism evidence="2 3">
    <name type="scientific">Oryza meyeriana var. granulata</name>
    <dbReference type="NCBI Taxonomy" id="110450"/>
    <lineage>
        <taxon>Eukaryota</taxon>
        <taxon>Viridiplantae</taxon>
        <taxon>Streptophyta</taxon>
        <taxon>Embryophyta</taxon>
        <taxon>Tracheophyta</taxon>
        <taxon>Spermatophyta</taxon>
        <taxon>Magnoliopsida</taxon>
        <taxon>Liliopsida</taxon>
        <taxon>Poales</taxon>
        <taxon>Poaceae</taxon>
        <taxon>BOP clade</taxon>
        <taxon>Oryzoideae</taxon>
        <taxon>Oryzeae</taxon>
        <taxon>Oryzinae</taxon>
        <taxon>Oryza</taxon>
        <taxon>Oryza meyeriana</taxon>
    </lineage>
</organism>
<protein>
    <recommendedName>
        <fullName evidence="1">DYW domain-containing protein</fullName>
    </recommendedName>
</protein>
<dbReference type="InterPro" id="IPR032867">
    <property type="entry name" value="DYW_dom"/>
</dbReference>
<dbReference type="Pfam" id="PF14432">
    <property type="entry name" value="DYW_deaminase"/>
    <property type="match status" value="1"/>
</dbReference>
<dbReference type="AlphaFoldDB" id="A0A6G1ES79"/>
<evidence type="ECO:0000313" key="3">
    <source>
        <dbReference type="Proteomes" id="UP000479710"/>
    </source>
</evidence>
<sequence length="166" mass="18655">MASIKPNEFTISSAIDACVCPSAGYAQHGYSLKAIGTFRQIEAWGMEMDDVTFLVVIIGWKWKERDEVRKLVDSRKVKKEAGCSWIQIKNKVHSFIAFDKSHPMSDQIYAKLKAIITRLKQEGYSPNTSFVLHDIAEDQKEAMLVAYSERLALAFGLIATPRGTPL</sequence>
<comment type="caution">
    <text evidence="2">The sequence shown here is derived from an EMBL/GenBank/DDBJ whole genome shotgun (WGS) entry which is preliminary data.</text>
</comment>
<evidence type="ECO:0000313" key="2">
    <source>
        <dbReference type="EMBL" id="KAF0927484.1"/>
    </source>
</evidence>
<reference evidence="2 3" key="1">
    <citation type="submission" date="2019-11" db="EMBL/GenBank/DDBJ databases">
        <title>Whole genome sequence of Oryza granulata.</title>
        <authorList>
            <person name="Li W."/>
        </authorList>
    </citation>
    <scope>NUCLEOTIDE SEQUENCE [LARGE SCALE GENOMIC DNA]</scope>
    <source>
        <strain evidence="3">cv. Menghai</strain>
        <tissue evidence="2">Leaf</tissue>
    </source>
</reference>
<feature type="domain" description="DYW" evidence="1">
    <location>
        <begin position="123"/>
        <end position="166"/>
    </location>
</feature>
<dbReference type="GO" id="GO:0003723">
    <property type="term" value="F:RNA binding"/>
    <property type="evidence" value="ECO:0007669"/>
    <property type="project" value="InterPro"/>
</dbReference>
<evidence type="ECO:0000259" key="1">
    <source>
        <dbReference type="Pfam" id="PF14432"/>
    </source>
</evidence>
<name>A0A6G1ES79_9ORYZ</name>
<keyword evidence="3" id="KW-1185">Reference proteome</keyword>
<proteinExistence type="predicted"/>
<dbReference type="OrthoDB" id="665793at2759"/>
<dbReference type="GO" id="GO:0009451">
    <property type="term" value="P:RNA modification"/>
    <property type="evidence" value="ECO:0007669"/>
    <property type="project" value="InterPro"/>
</dbReference>
<dbReference type="PANTHER" id="PTHR47926:SF538">
    <property type="entry name" value="WHIM2 DOMAIN-CONTAINING PROTEIN"/>
    <property type="match status" value="1"/>
</dbReference>
<dbReference type="InterPro" id="IPR046849">
    <property type="entry name" value="E2_motif"/>
</dbReference>
<dbReference type="InterPro" id="IPR046960">
    <property type="entry name" value="PPR_At4g14850-like_plant"/>
</dbReference>
<dbReference type="GO" id="GO:0008270">
    <property type="term" value="F:zinc ion binding"/>
    <property type="evidence" value="ECO:0007669"/>
    <property type="project" value="InterPro"/>
</dbReference>
<gene>
    <name evidence="2" type="ORF">E2562_033560</name>
</gene>
<dbReference type="Pfam" id="PF20430">
    <property type="entry name" value="Eplus_motif"/>
    <property type="match status" value="1"/>
</dbReference>
<dbReference type="EMBL" id="SPHZ02000003">
    <property type="protein sequence ID" value="KAF0927484.1"/>
    <property type="molecule type" value="Genomic_DNA"/>
</dbReference>
<dbReference type="PANTHER" id="PTHR47926">
    <property type="entry name" value="PENTATRICOPEPTIDE REPEAT-CONTAINING PROTEIN"/>
    <property type="match status" value="1"/>
</dbReference>
<dbReference type="Proteomes" id="UP000479710">
    <property type="component" value="Unassembled WGS sequence"/>
</dbReference>